<dbReference type="WBParaSite" id="PS1159_v2.g21756.t1">
    <property type="protein sequence ID" value="PS1159_v2.g21756.t1"/>
    <property type="gene ID" value="PS1159_v2.g21756"/>
</dbReference>
<evidence type="ECO:0000313" key="1">
    <source>
        <dbReference type="Proteomes" id="UP000887580"/>
    </source>
</evidence>
<sequence>MDTTATTTSSSNPANISGSTTVTSTSDDGGSISPSLPLEIKVKSEPFEAKSVKSTSSTNSSPNKINNELHKSELKTTP</sequence>
<proteinExistence type="predicted"/>
<evidence type="ECO:0000313" key="2">
    <source>
        <dbReference type="WBParaSite" id="PS1159_v2.g21756.t1"/>
    </source>
</evidence>
<protein>
    <submittedName>
        <fullName evidence="2">Uncharacterized protein</fullName>
    </submittedName>
</protein>
<reference evidence="2" key="1">
    <citation type="submission" date="2022-11" db="UniProtKB">
        <authorList>
            <consortium name="WormBaseParasite"/>
        </authorList>
    </citation>
    <scope>IDENTIFICATION</scope>
</reference>
<name>A0AC35FX96_9BILA</name>
<dbReference type="Proteomes" id="UP000887580">
    <property type="component" value="Unplaced"/>
</dbReference>
<accession>A0AC35FX96</accession>
<organism evidence="1 2">
    <name type="scientific">Panagrolaimus sp. PS1159</name>
    <dbReference type="NCBI Taxonomy" id="55785"/>
    <lineage>
        <taxon>Eukaryota</taxon>
        <taxon>Metazoa</taxon>
        <taxon>Ecdysozoa</taxon>
        <taxon>Nematoda</taxon>
        <taxon>Chromadorea</taxon>
        <taxon>Rhabditida</taxon>
        <taxon>Tylenchina</taxon>
        <taxon>Panagrolaimomorpha</taxon>
        <taxon>Panagrolaimoidea</taxon>
        <taxon>Panagrolaimidae</taxon>
        <taxon>Panagrolaimus</taxon>
    </lineage>
</organism>